<dbReference type="NCBIfam" id="NF001381">
    <property type="entry name" value="PRK00279.1-3"/>
    <property type="match status" value="1"/>
</dbReference>
<dbReference type="Pfam" id="PF00406">
    <property type="entry name" value="ADK"/>
    <property type="match status" value="1"/>
</dbReference>
<keyword evidence="1 5" id="KW-0808">Transferase</keyword>
<dbReference type="InterPro" id="IPR027417">
    <property type="entry name" value="P-loop_NTPase"/>
</dbReference>
<dbReference type="EC" id="2.7.4.3" evidence="5 7"/>
<feature type="binding site" evidence="5">
    <location>
        <position position="128"/>
    </location>
    <ligand>
        <name>ATP</name>
        <dbReference type="ChEBI" id="CHEBI:30616"/>
    </ligand>
</feature>
<evidence type="ECO:0000256" key="6">
    <source>
        <dbReference type="RuleBase" id="RU003330"/>
    </source>
</evidence>
<comment type="caution">
    <text evidence="5">Lacks conserved residue(s) required for the propagation of feature annotation.</text>
</comment>
<feature type="binding site" evidence="5">
    <location>
        <position position="37"/>
    </location>
    <ligand>
        <name>AMP</name>
        <dbReference type="ChEBI" id="CHEBI:456215"/>
    </ligand>
</feature>
<evidence type="ECO:0000256" key="3">
    <source>
        <dbReference type="ARBA" id="ARBA00022741"/>
    </source>
</evidence>
<dbReference type="HAMAP" id="MF_00235">
    <property type="entry name" value="Adenylate_kinase_Adk"/>
    <property type="match status" value="1"/>
</dbReference>
<feature type="binding site" evidence="5">
    <location>
        <begin position="11"/>
        <end position="16"/>
    </location>
    <ligand>
        <name>ATP</name>
        <dbReference type="ChEBI" id="CHEBI:30616"/>
    </ligand>
</feature>
<dbReference type="Proteomes" id="UP000192796">
    <property type="component" value="Unassembled WGS sequence"/>
</dbReference>
<dbReference type="SUPFAM" id="SSF52540">
    <property type="entry name" value="P-loop containing nucleoside triphosphate hydrolases"/>
    <property type="match status" value="1"/>
</dbReference>
<dbReference type="NCBIfam" id="NF011100">
    <property type="entry name" value="PRK14527.1"/>
    <property type="match status" value="1"/>
</dbReference>
<sequence length="193" mass="20829">MFNLILFGPPGSGKGTQSEKLIEKFGWIHLSTGDLLRKEIANATPLGLEAKSFMDKGQLVPDEVVIGMIGSALDANPAAKGFLFDGFPRTVAQAEALDALLSGKGSEITLVLALEVGQEELVARLLNRGKTSSRSDDRDENVIRKRLVEYDTKTAIVADYYSQFGKVAKIKGEGSIEDIFQSLSAEIEAKQPA</sequence>
<protein>
    <recommendedName>
        <fullName evidence="5 7">Adenylate kinase</fullName>
        <shortName evidence="5">AK</shortName>
        <ecNumber evidence="5 7">2.7.4.3</ecNumber>
    </recommendedName>
    <alternativeName>
        <fullName evidence="5">ATP-AMP transphosphorylase</fullName>
    </alternativeName>
    <alternativeName>
        <fullName evidence="5">ATP:AMP phosphotransferase</fullName>
    </alternativeName>
    <alternativeName>
        <fullName evidence="5">Adenylate monophosphate kinase</fullName>
    </alternativeName>
</protein>
<dbReference type="STRING" id="1703345.A3860_14325"/>
<dbReference type="AlphaFoldDB" id="A0A1V9G5B9"/>
<keyword evidence="2 5" id="KW-0545">Nucleotide biosynthesis</keyword>
<dbReference type="InterPro" id="IPR000850">
    <property type="entry name" value="Adenylat/UMP-CMP_kin"/>
</dbReference>
<dbReference type="GO" id="GO:0004017">
    <property type="term" value="F:AMP kinase activity"/>
    <property type="evidence" value="ECO:0007669"/>
    <property type="project" value="UniProtKB-UniRule"/>
</dbReference>
<feature type="binding site" evidence="5">
    <location>
        <position position="32"/>
    </location>
    <ligand>
        <name>AMP</name>
        <dbReference type="ChEBI" id="CHEBI:456215"/>
    </ligand>
</feature>
<dbReference type="PROSITE" id="PS00113">
    <property type="entry name" value="ADENYLATE_KINASE"/>
    <property type="match status" value="1"/>
</dbReference>
<evidence type="ECO:0000256" key="1">
    <source>
        <dbReference type="ARBA" id="ARBA00022679"/>
    </source>
</evidence>
<dbReference type="PRINTS" id="PR00094">
    <property type="entry name" value="ADENYLTKNASE"/>
</dbReference>
<feature type="binding site" evidence="5">
    <location>
        <position position="93"/>
    </location>
    <ligand>
        <name>AMP</name>
        <dbReference type="ChEBI" id="CHEBI:456215"/>
    </ligand>
</feature>
<dbReference type="EMBL" id="LVYD01000013">
    <property type="protein sequence ID" value="OQP65770.1"/>
    <property type="molecule type" value="Genomic_DNA"/>
</dbReference>
<comment type="similarity">
    <text evidence="5 6">Belongs to the adenylate kinase family.</text>
</comment>
<feature type="binding site" evidence="5">
    <location>
        <begin position="86"/>
        <end position="89"/>
    </location>
    <ligand>
        <name>AMP</name>
        <dbReference type="ChEBI" id="CHEBI:456215"/>
    </ligand>
</feature>
<comment type="caution">
    <text evidence="8">The sequence shown here is derived from an EMBL/GenBank/DDBJ whole genome shotgun (WGS) entry which is preliminary data.</text>
</comment>
<evidence type="ECO:0000256" key="7">
    <source>
        <dbReference type="RuleBase" id="RU003331"/>
    </source>
</evidence>
<evidence type="ECO:0000256" key="5">
    <source>
        <dbReference type="HAMAP-Rule" id="MF_00235"/>
    </source>
</evidence>
<name>A0A1V9G5B9_9BACT</name>
<dbReference type="GO" id="GO:0005524">
    <property type="term" value="F:ATP binding"/>
    <property type="evidence" value="ECO:0007669"/>
    <property type="project" value="UniProtKB-UniRule"/>
</dbReference>
<dbReference type="RefSeq" id="WP_081145611.1">
    <property type="nucleotide sequence ID" value="NZ_LVYD01000013.1"/>
</dbReference>
<dbReference type="NCBIfam" id="NF011105">
    <property type="entry name" value="PRK14532.1"/>
    <property type="match status" value="1"/>
</dbReference>
<keyword evidence="5" id="KW-0963">Cytoplasm</keyword>
<evidence type="ECO:0000313" key="8">
    <source>
        <dbReference type="EMBL" id="OQP65770.1"/>
    </source>
</evidence>
<keyword evidence="5 7" id="KW-0067">ATP-binding</keyword>
<keyword evidence="3 5" id="KW-0547">Nucleotide-binding</keyword>
<keyword evidence="9" id="KW-1185">Reference proteome</keyword>
<dbReference type="NCBIfam" id="NF011104">
    <property type="entry name" value="PRK14531.1"/>
    <property type="match status" value="1"/>
</dbReference>
<dbReference type="PANTHER" id="PTHR23359">
    <property type="entry name" value="NUCLEOTIDE KINASE"/>
    <property type="match status" value="1"/>
</dbReference>
<proteinExistence type="inferred from homology"/>
<dbReference type="GO" id="GO:0005737">
    <property type="term" value="C:cytoplasm"/>
    <property type="evidence" value="ECO:0007669"/>
    <property type="project" value="UniProtKB-SubCell"/>
</dbReference>
<dbReference type="OrthoDB" id="9805030at2"/>
<comment type="subcellular location">
    <subcellularLocation>
        <location evidence="5 7">Cytoplasm</location>
    </subcellularLocation>
</comment>
<dbReference type="InterPro" id="IPR033690">
    <property type="entry name" value="Adenylat_kinase_CS"/>
</dbReference>
<dbReference type="Gene3D" id="3.40.50.300">
    <property type="entry name" value="P-loop containing nucleotide triphosphate hydrolases"/>
    <property type="match status" value="1"/>
</dbReference>
<feature type="binding site" evidence="5">
    <location>
        <position position="146"/>
    </location>
    <ligand>
        <name>AMP</name>
        <dbReference type="ChEBI" id="CHEBI:456215"/>
    </ligand>
</feature>
<comment type="catalytic activity">
    <reaction evidence="5 7">
        <text>AMP + ATP = 2 ADP</text>
        <dbReference type="Rhea" id="RHEA:12973"/>
        <dbReference type="ChEBI" id="CHEBI:30616"/>
        <dbReference type="ChEBI" id="CHEBI:456215"/>
        <dbReference type="ChEBI" id="CHEBI:456216"/>
        <dbReference type="EC" id="2.7.4.3"/>
    </reaction>
</comment>
<evidence type="ECO:0000313" key="9">
    <source>
        <dbReference type="Proteomes" id="UP000192796"/>
    </source>
</evidence>
<gene>
    <name evidence="5" type="primary">adk</name>
    <name evidence="8" type="ORF">A3860_14325</name>
</gene>
<comment type="subunit">
    <text evidence="5 7">Monomer.</text>
</comment>
<organism evidence="8 9">
    <name type="scientific">Niastella vici</name>
    <dbReference type="NCBI Taxonomy" id="1703345"/>
    <lineage>
        <taxon>Bacteria</taxon>
        <taxon>Pseudomonadati</taxon>
        <taxon>Bacteroidota</taxon>
        <taxon>Chitinophagia</taxon>
        <taxon>Chitinophagales</taxon>
        <taxon>Chitinophagaceae</taxon>
        <taxon>Niastella</taxon>
    </lineage>
</organism>
<keyword evidence="4 5" id="KW-0418">Kinase</keyword>
<dbReference type="GO" id="GO:0044209">
    <property type="term" value="P:AMP salvage"/>
    <property type="evidence" value="ECO:0007669"/>
    <property type="project" value="UniProtKB-UniRule"/>
</dbReference>
<evidence type="ECO:0000256" key="4">
    <source>
        <dbReference type="ARBA" id="ARBA00022777"/>
    </source>
</evidence>
<comment type="function">
    <text evidence="5">Catalyzes the reversible transfer of the terminal phosphate group between ATP and AMP. Plays an important role in cellular energy homeostasis and in adenine nucleotide metabolism.</text>
</comment>
<feature type="region of interest" description="NMP" evidence="5">
    <location>
        <begin position="31"/>
        <end position="60"/>
    </location>
</feature>
<feature type="binding site" evidence="5">
    <location>
        <position position="174"/>
    </location>
    <ligand>
        <name>ATP</name>
        <dbReference type="ChEBI" id="CHEBI:30616"/>
    </ligand>
</feature>
<comment type="domain">
    <text evidence="5">Consists of three domains, a large central CORE domain and two small peripheral domains, NMPbind and LID, which undergo movements during catalysis. The LID domain closes over the site of phosphoryl transfer upon ATP binding. Assembling and dissambling the active center during each catalytic cycle provides an effective means to prevent ATP hydrolysis.</text>
</comment>
<feature type="binding site" evidence="5">
    <location>
        <position position="134"/>
    </location>
    <ligand>
        <name>AMP</name>
        <dbReference type="ChEBI" id="CHEBI:456215"/>
    </ligand>
</feature>
<evidence type="ECO:0000256" key="2">
    <source>
        <dbReference type="ARBA" id="ARBA00022727"/>
    </source>
</evidence>
<comment type="pathway">
    <text evidence="5">Purine metabolism; AMP biosynthesis via salvage pathway; AMP from ADP: step 1/1.</text>
</comment>
<feature type="binding site" evidence="5">
    <location>
        <begin position="58"/>
        <end position="60"/>
    </location>
    <ligand>
        <name>AMP</name>
        <dbReference type="ChEBI" id="CHEBI:456215"/>
    </ligand>
</feature>
<accession>A0A1V9G5B9</accession>
<reference evidence="8 9" key="1">
    <citation type="submission" date="2016-03" db="EMBL/GenBank/DDBJ databases">
        <title>Niastella vici sp. nov., isolated from farmland soil.</title>
        <authorList>
            <person name="Chen L."/>
            <person name="Wang D."/>
            <person name="Yang S."/>
            <person name="Wang G."/>
        </authorList>
    </citation>
    <scope>NUCLEOTIDE SEQUENCE [LARGE SCALE GENOMIC DNA]</scope>
    <source>
        <strain evidence="8 9">DJ57</strain>
    </source>
</reference>
<dbReference type="CDD" id="cd01428">
    <property type="entry name" value="ADK"/>
    <property type="match status" value="1"/>
</dbReference>
<dbReference type="UniPathway" id="UPA00588">
    <property type="reaction ID" value="UER00649"/>
</dbReference>